<evidence type="ECO:0000313" key="1">
    <source>
        <dbReference type="EMBL" id="OUC42225.1"/>
    </source>
</evidence>
<dbReference type="EMBL" id="LVZM01017783">
    <property type="protein sequence ID" value="OUC42225.1"/>
    <property type="molecule type" value="Genomic_DNA"/>
</dbReference>
<accession>A0A1Y3EB44</accession>
<reference evidence="1 2" key="1">
    <citation type="submission" date="2015-04" db="EMBL/GenBank/DDBJ databases">
        <title>Draft genome of the roundworm Trichinella nativa.</title>
        <authorList>
            <person name="Mitreva M."/>
        </authorList>
    </citation>
    <scope>NUCLEOTIDE SEQUENCE [LARGE SCALE GENOMIC DNA]</scope>
    <source>
        <strain evidence="1 2">ISS45</strain>
    </source>
</reference>
<dbReference type="AlphaFoldDB" id="A0A1Y3EB44"/>
<name>A0A1Y3EB44_9BILA</name>
<dbReference type="Proteomes" id="UP000243006">
    <property type="component" value="Unassembled WGS sequence"/>
</dbReference>
<organism evidence="1 2">
    <name type="scientific">Trichinella nativa</name>
    <dbReference type="NCBI Taxonomy" id="6335"/>
    <lineage>
        <taxon>Eukaryota</taxon>
        <taxon>Metazoa</taxon>
        <taxon>Ecdysozoa</taxon>
        <taxon>Nematoda</taxon>
        <taxon>Enoplea</taxon>
        <taxon>Dorylaimia</taxon>
        <taxon>Trichinellida</taxon>
        <taxon>Trichinellidae</taxon>
        <taxon>Trichinella</taxon>
    </lineage>
</organism>
<proteinExistence type="predicted"/>
<evidence type="ECO:0000313" key="2">
    <source>
        <dbReference type="Proteomes" id="UP000243006"/>
    </source>
</evidence>
<protein>
    <submittedName>
        <fullName evidence="1">Uncharacterized protein</fullName>
    </submittedName>
</protein>
<sequence>MTSIDYYHLLLESEGMGDSFKNESDALDPEKRFREWHLFDGTRYSKY</sequence>
<gene>
    <name evidence="1" type="ORF">D917_10335</name>
</gene>
<comment type="caution">
    <text evidence="1">The sequence shown here is derived from an EMBL/GenBank/DDBJ whole genome shotgun (WGS) entry which is preliminary data.</text>
</comment>